<comment type="caution">
    <text evidence="1">The sequence shown here is derived from an EMBL/GenBank/DDBJ whole genome shotgun (WGS) entry which is preliminary data.</text>
</comment>
<name>J5QB33_TRIAS</name>
<reference evidence="1 2" key="1">
    <citation type="journal article" date="2012" name="Eukaryot. Cell">
        <title>Draft genome sequence of CBS 2479, the standard type strain of Trichosporon asahii.</title>
        <authorList>
            <person name="Yang R.Y."/>
            <person name="Li H.T."/>
            <person name="Zhu H."/>
            <person name="Zhou G.P."/>
            <person name="Wang M."/>
            <person name="Wang L."/>
        </authorList>
    </citation>
    <scope>NUCLEOTIDE SEQUENCE [LARGE SCALE GENOMIC DNA]</scope>
    <source>
        <strain evidence="2">ATCC 90039 / CBS 2479 / JCM 2466 / KCTC 7840 / NCYC 2677 / UAMH 7654</strain>
    </source>
</reference>
<dbReference type="HOGENOM" id="CLU_1161855_0_0_1"/>
<proteinExistence type="predicted"/>
<dbReference type="EMBL" id="ALBS01000294">
    <property type="protein sequence ID" value="EJT46433.1"/>
    <property type="molecule type" value="Genomic_DNA"/>
</dbReference>
<dbReference type="RefSeq" id="XP_014177264.1">
    <property type="nucleotide sequence ID" value="XM_014321789.1"/>
</dbReference>
<gene>
    <name evidence="1" type="ORF">A1Q1_04982</name>
</gene>
<evidence type="ECO:0000313" key="1">
    <source>
        <dbReference type="EMBL" id="EJT46433.1"/>
    </source>
</evidence>
<organism evidence="1 2">
    <name type="scientific">Trichosporon asahii var. asahii (strain ATCC 90039 / CBS 2479 / JCM 2466 / KCTC 7840 / NBRC 103889/ NCYC 2677 / UAMH 7654)</name>
    <name type="common">Yeast</name>
    <dbReference type="NCBI Taxonomy" id="1186058"/>
    <lineage>
        <taxon>Eukaryota</taxon>
        <taxon>Fungi</taxon>
        <taxon>Dikarya</taxon>
        <taxon>Basidiomycota</taxon>
        <taxon>Agaricomycotina</taxon>
        <taxon>Tremellomycetes</taxon>
        <taxon>Trichosporonales</taxon>
        <taxon>Trichosporonaceae</taxon>
        <taxon>Trichosporon</taxon>
    </lineage>
</organism>
<dbReference type="GeneID" id="25988494"/>
<dbReference type="AlphaFoldDB" id="J5QB33"/>
<accession>J5QB33</accession>
<protein>
    <submittedName>
        <fullName evidence="1">Uncharacterized protein</fullName>
    </submittedName>
</protein>
<evidence type="ECO:0000313" key="2">
    <source>
        <dbReference type="Proteomes" id="UP000002748"/>
    </source>
</evidence>
<dbReference type="KEGG" id="tasa:A1Q1_04982"/>
<dbReference type="Proteomes" id="UP000002748">
    <property type="component" value="Unassembled WGS sequence"/>
</dbReference>
<dbReference type="VEuPathDB" id="FungiDB:A1Q1_04982"/>
<sequence>MPVDGPDAQRRDLHAWLSVAKEGDTLSSGGALYQLVTPHDSSLAKRQGTGSCPNAEYRVTEVESTEQGWSGYAPRHCFDCSGSEGSCTFAESVGWETSYTISFGLDASSAGQVASDITGNSGLNFGYEWTQSFSGSATANCEYPGGTYGRFLVQTKIGIANTRSRLCRSSCINEHCDEWEYGRVEYPLKDENGLAIDGTKCETVDTNEACHAGI</sequence>